<keyword evidence="4" id="KW-0862">Zinc</keyword>
<feature type="domain" description="C2H2-type" evidence="7">
    <location>
        <begin position="325"/>
        <end position="352"/>
    </location>
</feature>
<feature type="domain" description="C2H2-type" evidence="7">
    <location>
        <begin position="467"/>
        <end position="494"/>
    </location>
</feature>
<feature type="region of interest" description="Disordered" evidence="6">
    <location>
        <begin position="19"/>
        <end position="43"/>
    </location>
</feature>
<dbReference type="PROSITE" id="PS50157">
    <property type="entry name" value="ZINC_FINGER_C2H2_2"/>
    <property type="match status" value="8"/>
</dbReference>
<protein>
    <submittedName>
        <fullName evidence="9">Krueppel homolog 1-like isoform X3</fullName>
    </submittedName>
</protein>
<dbReference type="InterPro" id="IPR036236">
    <property type="entry name" value="Znf_C2H2_sf"/>
</dbReference>
<feature type="compositionally biased region" description="Pro residues" evidence="6">
    <location>
        <begin position="706"/>
        <end position="722"/>
    </location>
</feature>
<feature type="compositionally biased region" description="Low complexity" evidence="6">
    <location>
        <begin position="173"/>
        <end position="191"/>
    </location>
</feature>
<feature type="domain" description="C2H2-type" evidence="7">
    <location>
        <begin position="409"/>
        <end position="438"/>
    </location>
</feature>
<dbReference type="SUPFAM" id="SSF57667">
    <property type="entry name" value="beta-beta-alpha zinc fingers"/>
    <property type="match status" value="4"/>
</dbReference>
<evidence type="ECO:0000256" key="3">
    <source>
        <dbReference type="ARBA" id="ARBA00022771"/>
    </source>
</evidence>
<feature type="compositionally biased region" description="Polar residues" evidence="6">
    <location>
        <begin position="605"/>
        <end position="617"/>
    </location>
</feature>
<dbReference type="FunFam" id="3.30.160.60:FF:000072">
    <property type="entry name" value="zinc finger protein 143 isoform X1"/>
    <property type="match status" value="1"/>
</dbReference>
<evidence type="ECO:0000259" key="7">
    <source>
        <dbReference type="PROSITE" id="PS50157"/>
    </source>
</evidence>
<dbReference type="GO" id="GO:0000978">
    <property type="term" value="F:RNA polymerase II cis-regulatory region sequence-specific DNA binding"/>
    <property type="evidence" value="ECO:0007669"/>
    <property type="project" value="TreeGrafter"/>
</dbReference>
<dbReference type="InterPro" id="IPR013087">
    <property type="entry name" value="Znf_C2H2_type"/>
</dbReference>
<organism evidence="8 9">
    <name type="scientific">Drosophila pseudoobscura pseudoobscura</name>
    <name type="common">Fruit fly</name>
    <dbReference type="NCBI Taxonomy" id="46245"/>
    <lineage>
        <taxon>Eukaryota</taxon>
        <taxon>Metazoa</taxon>
        <taxon>Ecdysozoa</taxon>
        <taxon>Arthropoda</taxon>
        <taxon>Hexapoda</taxon>
        <taxon>Insecta</taxon>
        <taxon>Pterygota</taxon>
        <taxon>Neoptera</taxon>
        <taxon>Endopterygota</taxon>
        <taxon>Diptera</taxon>
        <taxon>Brachycera</taxon>
        <taxon>Muscomorpha</taxon>
        <taxon>Ephydroidea</taxon>
        <taxon>Drosophilidae</taxon>
        <taxon>Drosophila</taxon>
        <taxon>Sophophora</taxon>
    </lineage>
</organism>
<dbReference type="FunFam" id="3.30.160.60:FF:000446">
    <property type="entry name" value="Zinc finger protein"/>
    <property type="match status" value="1"/>
</dbReference>
<dbReference type="GO" id="GO:0000981">
    <property type="term" value="F:DNA-binding transcription factor activity, RNA polymerase II-specific"/>
    <property type="evidence" value="ECO:0007669"/>
    <property type="project" value="TreeGrafter"/>
</dbReference>
<dbReference type="SMART" id="SM00355">
    <property type="entry name" value="ZnF_C2H2"/>
    <property type="match status" value="8"/>
</dbReference>
<dbReference type="FunFam" id="3.30.160.60:FF:001399">
    <property type="entry name" value="Zinc finger protein"/>
    <property type="match status" value="1"/>
</dbReference>
<evidence type="ECO:0000313" key="9">
    <source>
        <dbReference type="RefSeq" id="XP_033235582.1"/>
    </source>
</evidence>
<evidence type="ECO:0000256" key="4">
    <source>
        <dbReference type="ARBA" id="ARBA00022833"/>
    </source>
</evidence>
<dbReference type="PROSITE" id="PS00028">
    <property type="entry name" value="ZINC_FINGER_C2H2_1"/>
    <property type="match status" value="8"/>
</dbReference>
<feature type="region of interest" description="Disordered" evidence="6">
    <location>
        <begin position="599"/>
        <end position="645"/>
    </location>
</feature>
<feature type="domain" description="C2H2-type" evidence="7">
    <location>
        <begin position="439"/>
        <end position="466"/>
    </location>
</feature>
<dbReference type="RefSeq" id="XP_033235582.1">
    <property type="nucleotide sequence ID" value="XM_033379691.1"/>
</dbReference>
<dbReference type="Pfam" id="PF00096">
    <property type="entry name" value="zf-C2H2"/>
    <property type="match status" value="6"/>
</dbReference>
<keyword evidence="2" id="KW-0677">Repeat</keyword>
<feature type="compositionally biased region" description="Low complexity" evidence="6">
    <location>
        <begin position="500"/>
        <end position="531"/>
    </location>
</feature>
<feature type="region of interest" description="Disordered" evidence="6">
    <location>
        <begin position="172"/>
        <end position="220"/>
    </location>
</feature>
<feature type="compositionally biased region" description="Low complexity" evidence="6">
    <location>
        <begin position="787"/>
        <end position="803"/>
    </location>
</feature>
<dbReference type="Proteomes" id="UP000001819">
    <property type="component" value="Chromosome 4"/>
</dbReference>
<dbReference type="FunFam" id="3.30.160.60:FF:000624">
    <property type="entry name" value="zinc finger protein 697"/>
    <property type="match status" value="1"/>
</dbReference>
<dbReference type="GO" id="GO:0008270">
    <property type="term" value="F:zinc ion binding"/>
    <property type="evidence" value="ECO:0007669"/>
    <property type="project" value="UniProtKB-KW"/>
</dbReference>
<accession>A0A6I8VWX1</accession>
<dbReference type="FunFam" id="3.30.160.60:FF:001855">
    <property type="entry name" value="Uncharacterized protein, isoform B"/>
    <property type="match status" value="1"/>
</dbReference>
<evidence type="ECO:0000256" key="1">
    <source>
        <dbReference type="ARBA" id="ARBA00022723"/>
    </source>
</evidence>
<keyword evidence="1" id="KW-0479">Metal-binding</keyword>
<feature type="region of interest" description="Disordered" evidence="6">
    <location>
        <begin position="492"/>
        <end position="585"/>
    </location>
</feature>
<dbReference type="AlphaFoldDB" id="A0A6I8VWX1"/>
<feature type="compositionally biased region" description="Low complexity" evidence="6">
    <location>
        <begin position="627"/>
        <end position="638"/>
    </location>
</feature>
<name>A0A6I8VWX1_DROPS</name>
<gene>
    <name evidence="9" type="primary">LOC4818153</name>
</gene>
<dbReference type="GO" id="GO:0005634">
    <property type="term" value="C:nucleus"/>
    <property type="evidence" value="ECO:0007669"/>
    <property type="project" value="UniProtKB-ARBA"/>
</dbReference>
<evidence type="ECO:0000256" key="2">
    <source>
        <dbReference type="ARBA" id="ARBA00022737"/>
    </source>
</evidence>
<feature type="domain" description="C2H2-type" evidence="7">
    <location>
        <begin position="221"/>
        <end position="248"/>
    </location>
</feature>
<reference evidence="9" key="1">
    <citation type="submission" date="2025-08" db="UniProtKB">
        <authorList>
            <consortium name="RefSeq"/>
        </authorList>
    </citation>
    <scope>IDENTIFICATION</scope>
    <source>
        <strain evidence="9">MV-25-SWS-2005</strain>
        <tissue evidence="9">Whole body</tissue>
    </source>
</reference>
<feature type="domain" description="C2H2-type" evidence="7">
    <location>
        <begin position="353"/>
        <end position="380"/>
    </location>
</feature>
<keyword evidence="3 5" id="KW-0863">Zinc-finger</keyword>
<sequence>MTDFSMNDILRSFRKMRMNKSTGQGGHHQYHHPQQRQQQHHPQNIQAYQHTYPVQQSKDLKKIIKIIKKNLIKEKITHSATTNMVYYPANQLLIKTEQPAQTQFCLQVPPPLTATPSAGIGGAPLGGQQEHYELLQTPQQRQMQLQQQQSQEQQQFVSYSYQLALQQQHESITTTTTTTTPHAASAAAAAAQRVKTEPPPSASYSAATAQPRKQNGTKPQFKCEQCGMTFGSKSAHTSHTKSHAKNAEMALHGAGGAPGHASTSPPIELNEAGLPVGIPKSPTIKPLANVAAGADPYQCNVCQKTFAVPARLIRHYRTHTGERPFECEFCHKLFSVKENLQVHRRIHTKERPYKCDVCGRAFEHSGKLHRHMRIHTGERPHKCSVCEKTFIQSGQLVIHMRTHTGEKPYKCPEPGCGKGFTCSKQLKVHSRTHTGEKPYHCDICFRDFGYNHVLKLHRVQHYGSKCYKCTICDETFKNKKEMEAHIKGHANEIPDDEAEAAGATAVGSTSSASSSSSQGLTSNSESSNNSPPSSPPAVKKPRQPRQPRAVKAAVTGVPVLSAPLSPSSPSSTYSPSASSLASPPPSAVQYLPAVPLDTDALSRDSGVSSAQPAPSSYTDEELPTDLSMQQNQSQSQSQPPAPMVYQPYQATPSLVELQPQAQPLTINPALLEAASIARQDEDHVNDEDVHAAAWQMMQLRRGHAASPPPEAVPQPQPTPSPQPTLHVSDLAANYDDTHEATVLIEHFKRGDLARHGLHKGYAPVPKYESALPNPDIVRRVEAAIGLRSSTESPERSSSPESDSLMMADRNVMTLPLRKRKHYMNKGDGTACQADSSNNSQAALGGAGDGATSATTTLTDAINNSKVMRMNSVIQFAKAS</sequence>
<evidence type="ECO:0000313" key="8">
    <source>
        <dbReference type="Proteomes" id="UP000001819"/>
    </source>
</evidence>
<dbReference type="PANTHER" id="PTHR23226:SF371">
    <property type="entry name" value="ZINC FINGER PROTEIN 112-LIKE PROTEIN"/>
    <property type="match status" value="1"/>
</dbReference>
<dbReference type="FunCoup" id="A0A6I8VWX1">
    <property type="interactions" value="307"/>
</dbReference>
<feature type="region of interest" description="Disordered" evidence="6">
    <location>
        <begin position="785"/>
        <end position="805"/>
    </location>
</feature>
<dbReference type="InParanoid" id="A0A6I8VWX1"/>
<dbReference type="Gene3D" id="3.30.160.60">
    <property type="entry name" value="Classic Zinc Finger"/>
    <property type="match status" value="6"/>
</dbReference>
<dbReference type="PANTHER" id="PTHR23226">
    <property type="entry name" value="ZINC FINGER AND SCAN DOMAIN-CONTAINING"/>
    <property type="match status" value="1"/>
</dbReference>
<feature type="domain" description="C2H2-type" evidence="7">
    <location>
        <begin position="381"/>
        <end position="408"/>
    </location>
</feature>
<dbReference type="ExpressionAtlas" id="A0A6I8VWX1">
    <property type="expression patterns" value="baseline"/>
</dbReference>
<feature type="domain" description="C2H2-type" evidence="7">
    <location>
        <begin position="297"/>
        <end position="324"/>
    </location>
</feature>
<keyword evidence="8" id="KW-1185">Reference proteome</keyword>
<evidence type="ECO:0000256" key="6">
    <source>
        <dbReference type="SAM" id="MobiDB-lite"/>
    </source>
</evidence>
<proteinExistence type="predicted"/>
<feature type="compositionally biased region" description="Low complexity" evidence="6">
    <location>
        <begin position="557"/>
        <end position="581"/>
    </location>
</feature>
<feature type="region of interest" description="Disordered" evidence="6">
    <location>
        <begin position="701"/>
        <end position="727"/>
    </location>
</feature>
<evidence type="ECO:0000256" key="5">
    <source>
        <dbReference type="PROSITE-ProRule" id="PRU00042"/>
    </source>
</evidence>